<dbReference type="EMBL" id="CP006718">
    <property type="protein sequence ID" value="AGV18726.1"/>
    <property type="molecule type" value="Genomic_DNA"/>
</dbReference>
<evidence type="ECO:0000313" key="1">
    <source>
        <dbReference type="EMBL" id="AGV18726.1"/>
    </source>
</evidence>
<proteinExistence type="predicted"/>
<organism evidence="1 2">
    <name type="scientific">Vibrio alginolyticus (strain ATCC 17749 / DSM 2171 / NBRC 15630 / NCIMB 1903 / NCTC 12160 / XII-53)</name>
    <dbReference type="NCBI Taxonomy" id="1219076"/>
    <lineage>
        <taxon>Bacteria</taxon>
        <taxon>Pseudomonadati</taxon>
        <taxon>Pseudomonadota</taxon>
        <taxon>Gammaproteobacteria</taxon>
        <taxon>Vibrionales</taxon>
        <taxon>Vibrionaceae</taxon>
        <taxon>Vibrio</taxon>
    </lineage>
</organism>
<dbReference type="HOGENOM" id="CLU_2557356_0_0_6"/>
<protein>
    <submittedName>
        <fullName evidence="1">Uncharacterized protein</fullName>
    </submittedName>
</protein>
<name>A0A2I3CG26_VIBAX</name>
<accession>A0A2I3CG26</accession>
<reference evidence="1 2" key="1">
    <citation type="journal article" date="2015" name="Genome Announc.">
        <title>Complete genome sequence of Vibrio alginolyticus ATCC 17749.</title>
        <authorList>
            <person name="Liu X.F."/>
            <person name="Cao Y."/>
            <person name="Zhang H.L."/>
            <person name="Chen Y.J."/>
            <person name="Hu C.J."/>
        </authorList>
    </citation>
    <scope>NUCLEOTIDE SEQUENCE [LARGE SCALE GENOMIC DNA]</scope>
    <source>
        <strain evidence="2">ATCC 17749 / DSM 2171 / NBRC 15630 / NCIMB 1903 / NCTC 12160 / XII-53</strain>
    </source>
</reference>
<dbReference type="Proteomes" id="UP000016714">
    <property type="component" value="Chromosome 1"/>
</dbReference>
<evidence type="ECO:0000313" key="2">
    <source>
        <dbReference type="Proteomes" id="UP000016714"/>
    </source>
</evidence>
<sequence length="82" mass="9165">MVATPVTSYQDAITLKGTSITKVIENRLFNIFFIGYNRSGINIALTNSVKFGGFFFVRQTKKSKDCSNIHFLGKELIKNGIT</sequence>
<gene>
    <name evidence="1" type="ORF">N646_2916</name>
</gene>
<dbReference type="KEGG" id="vag:N646_2916"/>
<dbReference type="AlphaFoldDB" id="A0A2I3CG26"/>